<dbReference type="PANTHER" id="PTHR32309">
    <property type="entry name" value="TYROSINE-PROTEIN KINASE"/>
    <property type="match status" value="1"/>
</dbReference>
<comment type="subcellular location">
    <subcellularLocation>
        <location evidence="1">Cell membrane</location>
        <topology evidence="1">Multi-pass membrane protein</topology>
    </subcellularLocation>
</comment>
<keyword evidence="6 7" id="KW-0472">Membrane</keyword>
<comment type="similarity">
    <text evidence="2">Belongs to the CpsC/CapA family.</text>
</comment>
<reference evidence="10" key="1">
    <citation type="submission" date="2017-02" db="EMBL/GenBank/DDBJ databases">
        <authorList>
            <person name="Varghese N."/>
            <person name="Submissions S."/>
        </authorList>
    </citation>
    <scope>NUCLEOTIDE SEQUENCE [LARGE SCALE GENOMIC DNA]</scope>
    <source>
        <strain evidence="10">ATCC 35199</strain>
    </source>
</reference>
<gene>
    <name evidence="9" type="ORF">SAMN02745120_1299</name>
</gene>
<dbReference type="Pfam" id="PF02706">
    <property type="entry name" value="Wzz"/>
    <property type="match status" value="1"/>
</dbReference>
<evidence type="ECO:0000256" key="2">
    <source>
        <dbReference type="ARBA" id="ARBA00006683"/>
    </source>
</evidence>
<dbReference type="GO" id="GO:0005886">
    <property type="term" value="C:plasma membrane"/>
    <property type="evidence" value="ECO:0007669"/>
    <property type="project" value="UniProtKB-SubCell"/>
</dbReference>
<dbReference type="PANTHER" id="PTHR32309:SF31">
    <property type="entry name" value="CAPSULAR EXOPOLYSACCHARIDE FAMILY"/>
    <property type="match status" value="1"/>
</dbReference>
<evidence type="ECO:0000259" key="8">
    <source>
        <dbReference type="Pfam" id="PF02706"/>
    </source>
</evidence>
<proteinExistence type="inferred from homology"/>
<feature type="domain" description="Polysaccharide chain length determinant N-terminal" evidence="8">
    <location>
        <begin position="7"/>
        <end position="42"/>
    </location>
</feature>
<evidence type="ECO:0000313" key="9">
    <source>
        <dbReference type="EMBL" id="SKB40259.1"/>
    </source>
</evidence>
<evidence type="ECO:0000256" key="3">
    <source>
        <dbReference type="ARBA" id="ARBA00022475"/>
    </source>
</evidence>
<keyword evidence="3" id="KW-1003">Cell membrane</keyword>
<evidence type="ECO:0000313" key="10">
    <source>
        <dbReference type="Proteomes" id="UP000243406"/>
    </source>
</evidence>
<evidence type="ECO:0000256" key="5">
    <source>
        <dbReference type="ARBA" id="ARBA00022989"/>
    </source>
</evidence>
<accession>A0A1T5AZK2</accession>
<name>A0A1T5AZK2_9FIRM</name>
<feature type="transmembrane region" description="Helical" evidence="7">
    <location>
        <begin position="24"/>
        <end position="42"/>
    </location>
</feature>
<evidence type="ECO:0000256" key="1">
    <source>
        <dbReference type="ARBA" id="ARBA00004651"/>
    </source>
</evidence>
<protein>
    <submittedName>
        <fullName evidence="9">Capsular polysaccharide biosynthesis protein</fullName>
    </submittedName>
</protein>
<evidence type="ECO:0000256" key="7">
    <source>
        <dbReference type="SAM" id="Phobius"/>
    </source>
</evidence>
<organism evidence="9 10">
    <name type="scientific">Acetoanaerobium noterae</name>
    <dbReference type="NCBI Taxonomy" id="745369"/>
    <lineage>
        <taxon>Bacteria</taxon>
        <taxon>Bacillati</taxon>
        <taxon>Bacillota</taxon>
        <taxon>Clostridia</taxon>
        <taxon>Peptostreptococcales</taxon>
        <taxon>Filifactoraceae</taxon>
        <taxon>Acetoanaerobium</taxon>
    </lineage>
</organism>
<feature type="transmembrane region" description="Helical" evidence="7">
    <location>
        <begin position="193"/>
        <end position="217"/>
    </location>
</feature>
<keyword evidence="10" id="KW-1185">Reference proteome</keyword>
<evidence type="ECO:0000256" key="6">
    <source>
        <dbReference type="ARBA" id="ARBA00023136"/>
    </source>
</evidence>
<dbReference type="EMBL" id="FUYN01000002">
    <property type="protein sequence ID" value="SKB40259.1"/>
    <property type="molecule type" value="Genomic_DNA"/>
</dbReference>
<dbReference type="InterPro" id="IPR003856">
    <property type="entry name" value="LPS_length_determ_N"/>
</dbReference>
<dbReference type="AlphaFoldDB" id="A0A1T5AZK2"/>
<dbReference type="Proteomes" id="UP000243406">
    <property type="component" value="Unassembled WGS sequence"/>
</dbReference>
<evidence type="ECO:0000256" key="4">
    <source>
        <dbReference type="ARBA" id="ARBA00022692"/>
    </source>
</evidence>
<dbReference type="RefSeq" id="WP_079589192.1">
    <property type="nucleotide sequence ID" value="NZ_FUYN01000002.1"/>
</dbReference>
<keyword evidence="4 7" id="KW-0812">Transmembrane</keyword>
<keyword evidence="5 7" id="KW-1133">Transmembrane helix</keyword>
<sequence>MNQTYEEEISLKELLGVLIKRKKVILISFIIITLLSGIYAFLPAFEKQTEYDAVSSIAIIYNYKAPENPEEIGEGYVYYQDRLQGIMIPTIKGYAQSLSILRSIITELEIKDDEGEYIKARKLAEDIEIENQTGSNLLTITVKYKDEKLVADIANKIPEKLIQMAKANPELSNYQINIIDYAIASETKGSSRLLPVAIGMVLGIMLGIFLAFAMSYLSKKIQSQAQITAMGIDIDLRLKNKVDTESQNKLIALAKLSEVDKLLIGIHNTDSAVLPSDFIKIAKSNNIEVQILPYTTDEFLLKSKESDLSMIIVEEEKSEIKDLEELIKIISKYKIKTSVIYIEK</sequence>
<dbReference type="InterPro" id="IPR050445">
    <property type="entry name" value="Bact_polysacc_biosynth/exp"/>
</dbReference>